<accession>A0A2T9YLB2</accession>
<dbReference type="PANTHER" id="PTHR13137:SF6">
    <property type="entry name" value="SUCCINATE DEHYDROGENASE ASSEMBLY FACTOR 3, MITOCHONDRIAL"/>
    <property type="match status" value="1"/>
</dbReference>
<keyword evidence="5 6" id="KW-0143">Chaperone</keyword>
<organism evidence="7 8">
    <name type="scientific">Smittium simulii</name>
    <dbReference type="NCBI Taxonomy" id="133385"/>
    <lineage>
        <taxon>Eukaryota</taxon>
        <taxon>Fungi</taxon>
        <taxon>Fungi incertae sedis</taxon>
        <taxon>Zoopagomycota</taxon>
        <taxon>Kickxellomycotina</taxon>
        <taxon>Harpellomycetes</taxon>
        <taxon>Harpellales</taxon>
        <taxon>Legeriomycetaceae</taxon>
        <taxon>Smittium</taxon>
    </lineage>
</organism>
<keyword evidence="8" id="KW-1185">Reference proteome</keyword>
<evidence type="ECO:0000313" key="7">
    <source>
        <dbReference type="EMBL" id="PVU93127.1"/>
    </source>
</evidence>
<dbReference type="GO" id="GO:0005758">
    <property type="term" value="C:mitochondrial intermembrane space"/>
    <property type="evidence" value="ECO:0007669"/>
    <property type="project" value="TreeGrafter"/>
</dbReference>
<evidence type="ECO:0000256" key="1">
    <source>
        <dbReference type="ARBA" id="ARBA00004305"/>
    </source>
</evidence>
<comment type="subunit">
    <text evidence="6">Interacts with the iron-sulfur protein subunit within the SDH catalytic dimer.</text>
</comment>
<dbReference type="CDD" id="cd20270">
    <property type="entry name" value="Complex1_LYR_SDHAF3_LYRM10"/>
    <property type="match status" value="1"/>
</dbReference>
<gene>
    <name evidence="7" type="ORF">BB561_003435</name>
</gene>
<dbReference type="GO" id="GO:0006105">
    <property type="term" value="P:succinate metabolic process"/>
    <property type="evidence" value="ECO:0007669"/>
    <property type="project" value="TreeGrafter"/>
</dbReference>
<comment type="function">
    <text evidence="6">Plays an essential role in the assembly of succinate dehydrogenase (SDH), an enzyme complex (also referred to as respiratory complex II) that is a component of both the tricarboxylic acid (TCA) cycle and the mitochondrial electron transport chain, and which couples the oxidation of succinate to fumarate with the reduction of ubiquinone (coenzyme Q) to ubiquinol. Promotes maturation of the iron-sulfur protein subunit of the SDH catalytic dimer, protecting it from the deleterious effects of oxidants. May act together with SDHAF1.</text>
</comment>
<evidence type="ECO:0000256" key="3">
    <source>
        <dbReference type="ARBA" id="ARBA00022946"/>
    </source>
</evidence>
<dbReference type="GO" id="GO:0034553">
    <property type="term" value="P:mitochondrial respiratory chain complex II assembly"/>
    <property type="evidence" value="ECO:0007669"/>
    <property type="project" value="UniProtKB-UniRule"/>
</dbReference>
<keyword evidence="3" id="KW-0809">Transit peptide</keyword>
<evidence type="ECO:0000256" key="2">
    <source>
        <dbReference type="ARBA" id="ARBA00006020"/>
    </source>
</evidence>
<dbReference type="GO" id="GO:0005759">
    <property type="term" value="C:mitochondrial matrix"/>
    <property type="evidence" value="ECO:0007669"/>
    <property type="project" value="UniProtKB-SubCell"/>
</dbReference>
<dbReference type="InterPro" id="IPR008381">
    <property type="entry name" value="SDHAF3/Sdh7"/>
</dbReference>
<comment type="caution">
    <text evidence="7">The sequence shown here is derived from an EMBL/GenBank/DDBJ whole genome shotgun (WGS) entry which is preliminary data.</text>
</comment>
<protein>
    <recommendedName>
        <fullName evidence="6">Succinate dehydrogenase assembly factor 3</fullName>
        <shortName evidence="6">SDH assembly factor 3</shortName>
        <shortName evidence="6">SDHAF3</shortName>
    </recommendedName>
</protein>
<dbReference type="AlphaFoldDB" id="A0A2T9YLB2"/>
<evidence type="ECO:0000256" key="4">
    <source>
        <dbReference type="ARBA" id="ARBA00023128"/>
    </source>
</evidence>
<reference evidence="7 8" key="1">
    <citation type="journal article" date="2018" name="MBio">
        <title>Comparative Genomics Reveals the Core Gene Toolbox for the Fungus-Insect Symbiosis.</title>
        <authorList>
            <person name="Wang Y."/>
            <person name="Stata M."/>
            <person name="Wang W."/>
            <person name="Stajich J.E."/>
            <person name="White M.M."/>
            <person name="Moncalvo J.M."/>
        </authorList>
    </citation>
    <scope>NUCLEOTIDE SEQUENCE [LARGE SCALE GENOMIC DNA]</scope>
    <source>
        <strain evidence="7 8">SWE-8-4</strain>
    </source>
</reference>
<dbReference type="Proteomes" id="UP000245383">
    <property type="component" value="Unassembled WGS sequence"/>
</dbReference>
<comment type="subcellular location">
    <subcellularLocation>
        <location evidence="1 6">Mitochondrion matrix</location>
    </subcellularLocation>
</comment>
<dbReference type="EMBL" id="MBFR01000137">
    <property type="protein sequence ID" value="PVU93127.1"/>
    <property type="molecule type" value="Genomic_DNA"/>
</dbReference>
<dbReference type="STRING" id="133385.A0A2T9YLB2"/>
<name>A0A2T9YLB2_9FUNG</name>
<dbReference type="Pfam" id="PF13233">
    <property type="entry name" value="Complex1_LYR_2"/>
    <property type="match status" value="1"/>
</dbReference>
<sequence length="114" mass="13216">MQSPKALYRAILRAHRHLPTEFRTLGDSYLKHEFRAHTKVSDSFQLNKFFTEWNKYLTAVSQQNLHSSSLSSEIAAKDLEIHQLEALPDDKAEQILYLKSSIDSIYSKESKPHI</sequence>
<proteinExistence type="inferred from homology"/>
<evidence type="ECO:0000313" key="8">
    <source>
        <dbReference type="Proteomes" id="UP000245383"/>
    </source>
</evidence>
<dbReference type="OrthoDB" id="278329at2759"/>
<dbReference type="PANTHER" id="PTHR13137">
    <property type="entry name" value="DC11 ACN9 HOMOLOG"/>
    <property type="match status" value="1"/>
</dbReference>
<evidence type="ECO:0000256" key="6">
    <source>
        <dbReference type="RuleBase" id="RU368039"/>
    </source>
</evidence>
<comment type="similarity">
    <text evidence="2 6">Belongs to the complex I LYR family. SDHAF3 subfamily.</text>
</comment>
<evidence type="ECO:0000256" key="5">
    <source>
        <dbReference type="ARBA" id="ARBA00023186"/>
    </source>
</evidence>
<keyword evidence="4 6" id="KW-0496">Mitochondrion</keyword>